<dbReference type="Pfam" id="PF03446">
    <property type="entry name" value="NAD_binding_2"/>
    <property type="match status" value="1"/>
</dbReference>
<sequence length="296" mass="31177">MAITAIRRLGFIGLGVMGEPMCRNLAQKSGLPVIALDRDPQPLARVAPFGVVAAADAGAVVEGSDVVFLSLPSGEVVRELCEGADGLLARIRPGQIVVDLSTSPVDITRALAAAFAQRGARFLDAPVARTRAAAEAGTLSVMVGADVAGFDAVRPLIATFASDITHCGDVGTGQVVKILNNMVLFETVVAMAEAKAIAERSGVDPALLFETLSKGSADSFALRNHGMKAMLPGEFPERAFSVEYARKDLDYALRLARDTGVDARGARTVDGWFQEAIDAGDGARYHPVIYRRIAAR</sequence>
<dbReference type="InterPro" id="IPR015815">
    <property type="entry name" value="HIBADH-related"/>
</dbReference>
<dbReference type="GO" id="GO:0050661">
    <property type="term" value="F:NADP binding"/>
    <property type="evidence" value="ECO:0007669"/>
    <property type="project" value="InterPro"/>
</dbReference>
<keyword evidence="1" id="KW-0560">Oxidoreductase</keyword>
<dbReference type="Gene3D" id="3.40.50.720">
    <property type="entry name" value="NAD(P)-binding Rossmann-like Domain"/>
    <property type="match status" value="1"/>
</dbReference>
<feature type="domain" description="6-phosphogluconate dehydrogenase NADP-binding" evidence="4">
    <location>
        <begin position="9"/>
        <end position="168"/>
    </location>
</feature>
<evidence type="ECO:0000256" key="2">
    <source>
        <dbReference type="ARBA" id="ARBA00023027"/>
    </source>
</evidence>
<dbReference type="Proteomes" id="UP000464787">
    <property type="component" value="Chromosome"/>
</dbReference>
<feature type="active site" evidence="3">
    <location>
        <position position="177"/>
    </location>
</feature>
<keyword evidence="7" id="KW-1185">Reference proteome</keyword>
<dbReference type="SUPFAM" id="SSF51735">
    <property type="entry name" value="NAD(P)-binding Rossmann-fold domains"/>
    <property type="match status" value="1"/>
</dbReference>
<dbReference type="InterPro" id="IPR006115">
    <property type="entry name" value="6PGDH_NADP-bd"/>
</dbReference>
<dbReference type="InterPro" id="IPR013328">
    <property type="entry name" value="6PGD_dom2"/>
</dbReference>
<feature type="domain" description="3-hydroxyisobutyrate dehydrogenase-like NAD-binding" evidence="5">
    <location>
        <begin position="171"/>
        <end position="289"/>
    </location>
</feature>
<accession>A0A857JEF0</accession>
<evidence type="ECO:0000259" key="5">
    <source>
        <dbReference type="Pfam" id="PF14833"/>
    </source>
</evidence>
<evidence type="ECO:0000313" key="6">
    <source>
        <dbReference type="EMBL" id="QHJ01500.1"/>
    </source>
</evidence>
<dbReference type="InterPro" id="IPR036291">
    <property type="entry name" value="NAD(P)-bd_dom_sf"/>
</dbReference>
<reference evidence="6 7" key="1">
    <citation type="submission" date="2020-01" db="EMBL/GenBank/DDBJ databases">
        <title>Genome sequencing of strain KACC 21265.</title>
        <authorList>
            <person name="Heo J."/>
            <person name="Kim S.-J."/>
            <person name="Kim J.-S."/>
            <person name="Hong S.-B."/>
            <person name="Kwon S.-W."/>
        </authorList>
    </citation>
    <scope>NUCLEOTIDE SEQUENCE [LARGE SCALE GENOMIC DNA]</scope>
    <source>
        <strain evidence="6 7">KACC 21265</strain>
    </source>
</reference>
<dbReference type="InterPro" id="IPR008927">
    <property type="entry name" value="6-PGluconate_DH-like_C_sf"/>
</dbReference>
<evidence type="ECO:0000256" key="1">
    <source>
        <dbReference type="ARBA" id="ARBA00023002"/>
    </source>
</evidence>
<dbReference type="GO" id="GO:0016491">
    <property type="term" value="F:oxidoreductase activity"/>
    <property type="evidence" value="ECO:0007669"/>
    <property type="project" value="UniProtKB-KW"/>
</dbReference>
<dbReference type="AlphaFoldDB" id="A0A857JEF0"/>
<keyword evidence="2" id="KW-0520">NAD</keyword>
<gene>
    <name evidence="6" type="ORF">GT347_11195</name>
</gene>
<evidence type="ECO:0000256" key="3">
    <source>
        <dbReference type="PIRSR" id="PIRSR000103-1"/>
    </source>
</evidence>
<evidence type="ECO:0000313" key="7">
    <source>
        <dbReference type="Proteomes" id="UP000464787"/>
    </source>
</evidence>
<proteinExistence type="predicted"/>
<dbReference type="Pfam" id="PF14833">
    <property type="entry name" value="NAD_binding_11"/>
    <property type="match status" value="1"/>
</dbReference>
<dbReference type="PANTHER" id="PTHR43060:SF15">
    <property type="entry name" value="3-HYDROXYISOBUTYRATE DEHYDROGENASE-LIKE 1, MITOCHONDRIAL-RELATED"/>
    <property type="match status" value="1"/>
</dbReference>
<dbReference type="KEGG" id="xyk:GT347_11195"/>
<evidence type="ECO:0000259" key="4">
    <source>
        <dbReference type="Pfam" id="PF03446"/>
    </source>
</evidence>
<dbReference type="Gene3D" id="1.10.1040.10">
    <property type="entry name" value="N-(1-d-carboxylethyl)-l-norvaline Dehydrogenase, domain 2"/>
    <property type="match status" value="1"/>
</dbReference>
<dbReference type="SUPFAM" id="SSF48179">
    <property type="entry name" value="6-phosphogluconate dehydrogenase C-terminal domain-like"/>
    <property type="match status" value="1"/>
</dbReference>
<dbReference type="PIRSF" id="PIRSF000103">
    <property type="entry name" value="HIBADH"/>
    <property type="match status" value="1"/>
</dbReference>
<dbReference type="PANTHER" id="PTHR43060">
    <property type="entry name" value="3-HYDROXYISOBUTYRATE DEHYDROGENASE-LIKE 1, MITOCHONDRIAL-RELATED"/>
    <property type="match status" value="1"/>
</dbReference>
<protein>
    <submittedName>
        <fullName evidence="6">NAD-binding protein</fullName>
    </submittedName>
</protein>
<dbReference type="EMBL" id="CP047650">
    <property type="protein sequence ID" value="QHJ01500.1"/>
    <property type="molecule type" value="Genomic_DNA"/>
</dbReference>
<dbReference type="InterPro" id="IPR029154">
    <property type="entry name" value="HIBADH-like_NADP-bd"/>
</dbReference>
<name>A0A857JEF0_9BURK</name>
<organism evidence="6 7">
    <name type="scientific">Xylophilus rhododendri</name>
    <dbReference type="NCBI Taxonomy" id="2697032"/>
    <lineage>
        <taxon>Bacteria</taxon>
        <taxon>Pseudomonadati</taxon>
        <taxon>Pseudomonadota</taxon>
        <taxon>Betaproteobacteria</taxon>
        <taxon>Burkholderiales</taxon>
        <taxon>Xylophilus</taxon>
    </lineage>
</organism>
<dbReference type="GO" id="GO:0051287">
    <property type="term" value="F:NAD binding"/>
    <property type="evidence" value="ECO:0007669"/>
    <property type="project" value="InterPro"/>
</dbReference>